<dbReference type="InterPro" id="IPR017853">
    <property type="entry name" value="GH"/>
</dbReference>
<dbReference type="SUPFAM" id="SSF81296">
    <property type="entry name" value="E set domains"/>
    <property type="match status" value="1"/>
</dbReference>
<dbReference type="EMBL" id="ALAO01000058">
    <property type="protein sequence ID" value="EKO40635.1"/>
    <property type="molecule type" value="Genomic_DNA"/>
</dbReference>
<protein>
    <recommendedName>
        <fullName evidence="4">1,4-alpha-glucan branching enzyme</fullName>
        <ecNumber evidence="4">2.4.1.18</ecNumber>
    </recommendedName>
</protein>
<evidence type="ECO:0000256" key="2">
    <source>
        <dbReference type="ARBA" id="ARBA00002953"/>
    </source>
</evidence>
<evidence type="ECO:0000313" key="11">
    <source>
        <dbReference type="Proteomes" id="UP000006272"/>
    </source>
</evidence>
<dbReference type="SUPFAM" id="SSF51011">
    <property type="entry name" value="Glycosyl hydrolase domain"/>
    <property type="match status" value="1"/>
</dbReference>
<evidence type="ECO:0000256" key="1">
    <source>
        <dbReference type="ARBA" id="ARBA00000826"/>
    </source>
</evidence>
<dbReference type="InterPro" id="IPR013783">
    <property type="entry name" value="Ig-like_fold"/>
</dbReference>
<evidence type="ECO:0000259" key="9">
    <source>
        <dbReference type="SMART" id="SM00642"/>
    </source>
</evidence>
<dbReference type="GO" id="GO:0003844">
    <property type="term" value="F:1,4-alpha-glucan branching enzyme activity"/>
    <property type="evidence" value="ECO:0007669"/>
    <property type="project" value="UniProtKB-EC"/>
</dbReference>
<dbReference type="PANTHER" id="PTHR43651">
    <property type="entry name" value="1,4-ALPHA-GLUCAN-BRANCHING ENZYME"/>
    <property type="match status" value="1"/>
</dbReference>
<gene>
    <name evidence="10" type="ORF">B193_0636</name>
</gene>
<accession>K6GUU1</accession>
<dbReference type="GO" id="GO:0004553">
    <property type="term" value="F:hydrolase activity, hydrolyzing O-glycosyl compounds"/>
    <property type="evidence" value="ECO:0007669"/>
    <property type="project" value="InterPro"/>
</dbReference>
<dbReference type="GO" id="GO:0043169">
    <property type="term" value="F:cation binding"/>
    <property type="evidence" value="ECO:0007669"/>
    <property type="project" value="InterPro"/>
</dbReference>
<evidence type="ECO:0000256" key="6">
    <source>
        <dbReference type="ARBA" id="ARBA00023277"/>
    </source>
</evidence>
<proteinExistence type="inferred from homology"/>
<dbReference type="AlphaFoldDB" id="K6GUU1"/>
<organism evidence="10 11">
    <name type="scientific">Solidesulfovibrio magneticus str. Maddingley MBC34</name>
    <dbReference type="NCBI Taxonomy" id="1206767"/>
    <lineage>
        <taxon>Bacteria</taxon>
        <taxon>Pseudomonadati</taxon>
        <taxon>Thermodesulfobacteriota</taxon>
        <taxon>Desulfovibrionia</taxon>
        <taxon>Desulfovibrionales</taxon>
        <taxon>Desulfovibrionaceae</taxon>
        <taxon>Solidesulfovibrio</taxon>
    </lineage>
</organism>
<dbReference type="SUPFAM" id="SSF51445">
    <property type="entry name" value="(Trans)glycosidases"/>
    <property type="match status" value="1"/>
</dbReference>
<evidence type="ECO:0000313" key="10">
    <source>
        <dbReference type="EMBL" id="EKO40635.1"/>
    </source>
</evidence>
<keyword evidence="6" id="KW-0119">Carbohydrate metabolism</keyword>
<dbReference type="GO" id="GO:0005978">
    <property type="term" value="P:glycogen biosynthetic process"/>
    <property type="evidence" value="ECO:0007669"/>
    <property type="project" value="InterPro"/>
</dbReference>
<dbReference type="Gene3D" id="2.60.40.1180">
    <property type="entry name" value="Golgi alpha-mannosidase II"/>
    <property type="match status" value="1"/>
</dbReference>
<dbReference type="Pfam" id="PF02806">
    <property type="entry name" value="Alpha-amylase_C"/>
    <property type="match status" value="1"/>
</dbReference>
<dbReference type="InterPro" id="IPR013780">
    <property type="entry name" value="Glyco_hydro_b"/>
</dbReference>
<reference evidence="10 11" key="1">
    <citation type="submission" date="2012-07" db="EMBL/GenBank/DDBJ databases">
        <title>Draft genome sequence of Desulfovibrio magneticus str. Maddingley MBC34 obtained from a metagenomic sequence of a methanogenic enrichment isolated from coal-seam formation water in Victoria, Australia.</title>
        <authorList>
            <person name="Greenfield P."/>
            <person name="Hendry P."/>
            <person name="Li D."/>
            <person name="Rosewarne C.P."/>
            <person name="Tran-Dinh N."/>
            <person name="Elbourne L.D.H."/>
            <person name="Paulsen I.T."/>
            <person name="Midgley D.J."/>
        </authorList>
    </citation>
    <scope>NUCLEOTIDE SEQUENCE [LARGE SCALE GENOMIC DNA]</scope>
    <source>
        <strain evidence="11">Maddingley MBC34</strain>
    </source>
</reference>
<dbReference type="EC" id="2.4.1.18" evidence="4"/>
<feature type="compositionally biased region" description="Basic and acidic residues" evidence="8">
    <location>
        <begin position="226"/>
        <end position="238"/>
    </location>
</feature>
<evidence type="ECO:0000256" key="7">
    <source>
        <dbReference type="PIRSR" id="PIRSR000463-1"/>
    </source>
</evidence>
<dbReference type="PANTHER" id="PTHR43651:SF11">
    <property type="entry name" value="MALTO-OLIGOSYLTREHALOSE TREHALOHYDROLASE"/>
    <property type="match status" value="1"/>
</dbReference>
<dbReference type="Gene3D" id="3.20.20.80">
    <property type="entry name" value="Glycosidases"/>
    <property type="match status" value="1"/>
</dbReference>
<name>K6GUU1_9BACT</name>
<dbReference type="Proteomes" id="UP000006272">
    <property type="component" value="Unassembled WGS sequence"/>
</dbReference>
<comment type="function">
    <text evidence="2">Catalyzes the formation of the alpha-1,6-glucosidic linkages in glycogen by scission of a 1,4-alpha-linked oligosaccharide from growing alpha-1,4-glucan chains and the subsequent attachment of the oligosaccharide to the alpha-1,6 position.</text>
</comment>
<evidence type="ECO:0000256" key="3">
    <source>
        <dbReference type="ARBA" id="ARBA00009000"/>
    </source>
</evidence>
<dbReference type="InterPro" id="IPR006048">
    <property type="entry name" value="A-amylase/branching_C"/>
</dbReference>
<evidence type="ECO:0000256" key="8">
    <source>
        <dbReference type="SAM" id="MobiDB-lite"/>
    </source>
</evidence>
<dbReference type="Pfam" id="PF00128">
    <property type="entry name" value="Alpha-amylase"/>
    <property type="match status" value="1"/>
</dbReference>
<evidence type="ECO:0000256" key="5">
    <source>
        <dbReference type="ARBA" id="ARBA00022679"/>
    </source>
</evidence>
<dbReference type="InterPro" id="IPR004193">
    <property type="entry name" value="Glyco_hydro_13_N"/>
</dbReference>
<evidence type="ECO:0000256" key="4">
    <source>
        <dbReference type="ARBA" id="ARBA00012541"/>
    </source>
</evidence>
<sequence>MFQVTFEYRSGIRSPLFRNVRLMGSWDGSGRYSQTWSTLPMEPISAEDGCPAWRASVALDEGQKNWTFQWGVVLDTTNRPNVWGIPTEVGTAQSTSQYREFVLGADGQTERYWFTPMRRLGANKFYRPGNEKPAARFSVWAPHAQTVETVIGLTDSGYIWPDGRGEQRAFAMTKDGFGIWHTDPMAPALADFSKWDHKPYMFKITRDDGSVAFRTDLYSRCQIGSGKKDPANPKEKDPANPQDDQGPWDGSRLDLDGTKSCSVVVDTEQVTRNFSEPNFPENDWVSVGDFWAHEFDPLRPIPTRLEDMVIYELHVGALGFGRGGAGTLEDAMAFLDYLADLGVNAVELLPMSEFEGGVGWGYATSHYYAIEYSGGGRDQFKFFVRECHRRGLAVILDVVYNHYTHDAERAEWMYDTTANEKNMYYWYEGTPFDWPGDNPPGHGGYLDNGSTGYDPNFRSEIVRQMFIGSAAMLVTEFHVDGFRMDLTQAIHRDNVIHASRASCGEANAFGAKFLREWVRTLRLIKPNVVLIAEDHSGWEAMTRPQETGGIGFDAVWWSEWYHQLIGDATSDPSKARILHSAGWGGDWPLRMDWLGGTLLGTPHKVVYQESHDEAGNSTYEENGGRVASARTVMVAVNNQLNDGSRPYAQARSRVAAGLTFLAAGNPMFFMGEEVGAAKPFRYNDFVNNLEDFQGLRQTTGAGMFRYFQDLIRLCKATPALRSPNLEIVWVRNDHRILAFRRWSGSAECLVIGCLANVPFDQGYWMHQGSLAGKAWTEVLSSDAAIYGGRGVANGGDIRAQGDAVCLNLPANGLLVLQRI</sequence>
<dbReference type="PATRIC" id="fig|1206767.3.peg.603"/>
<feature type="region of interest" description="Disordered" evidence="8">
    <location>
        <begin position="224"/>
        <end position="255"/>
    </location>
</feature>
<comment type="similarity">
    <text evidence="3">Belongs to the glycosyl hydrolase 13 family. GlgB subfamily.</text>
</comment>
<dbReference type="InterPro" id="IPR037439">
    <property type="entry name" value="Branching_enzy"/>
</dbReference>
<dbReference type="SMART" id="SM00642">
    <property type="entry name" value="Aamy"/>
    <property type="match status" value="1"/>
</dbReference>
<dbReference type="InterPro" id="IPR006047">
    <property type="entry name" value="GH13_cat_dom"/>
</dbReference>
<feature type="domain" description="Glycosyl hydrolase family 13 catalytic" evidence="9">
    <location>
        <begin position="314"/>
        <end position="693"/>
    </location>
</feature>
<keyword evidence="5" id="KW-0808">Transferase</keyword>
<feature type="active site" description="Nucleophile" evidence="7">
    <location>
        <position position="485"/>
    </location>
</feature>
<dbReference type="Pfam" id="PF02922">
    <property type="entry name" value="CBM_48"/>
    <property type="match status" value="1"/>
</dbReference>
<dbReference type="InterPro" id="IPR014756">
    <property type="entry name" value="Ig_E-set"/>
</dbReference>
<dbReference type="Gene3D" id="2.60.40.10">
    <property type="entry name" value="Immunoglobulins"/>
    <property type="match status" value="1"/>
</dbReference>
<feature type="active site" description="Proton donor" evidence="7">
    <location>
        <position position="533"/>
    </location>
</feature>
<comment type="catalytic activity">
    <reaction evidence="1">
        <text>Transfers a segment of a (1-&gt;4)-alpha-D-glucan chain to a primary hydroxy group in a similar glucan chain.</text>
        <dbReference type="EC" id="2.4.1.18"/>
    </reaction>
</comment>
<dbReference type="CDD" id="cd11325">
    <property type="entry name" value="AmyAc_GTHase"/>
    <property type="match status" value="1"/>
</dbReference>
<comment type="caution">
    <text evidence="10">The sequence shown here is derived from an EMBL/GenBank/DDBJ whole genome shotgun (WGS) entry which is preliminary data.</text>
</comment>
<dbReference type="PIRSF" id="PIRSF000463">
    <property type="entry name" value="GlgB"/>
    <property type="match status" value="1"/>
</dbReference>